<reference evidence="3" key="1">
    <citation type="submission" date="2021-01" db="EMBL/GenBank/DDBJ databases">
        <authorList>
            <person name="Corre E."/>
            <person name="Pelletier E."/>
            <person name="Niang G."/>
            <person name="Scheremetjew M."/>
            <person name="Finn R."/>
            <person name="Kale V."/>
            <person name="Holt S."/>
            <person name="Cochrane G."/>
            <person name="Meng A."/>
            <person name="Brown T."/>
            <person name="Cohen L."/>
        </authorList>
    </citation>
    <scope>NUCLEOTIDE SEQUENCE</scope>
    <source>
        <strain evidence="3">CCMP1510</strain>
    </source>
</reference>
<feature type="coiled-coil region" evidence="1">
    <location>
        <begin position="1329"/>
        <end position="1360"/>
    </location>
</feature>
<keyword evidence="1" id="KW-0175">Coiled coil</keyword>
<feature type="compositionally biased region" description="Basic and acidic residues" evidence="2">
    <location>
        <begin position="1"/>
        <end position="11"/>
    </location>
</feature>
<feature type="region of interest" description="Disordered" evidence="2">
    <location>
        <begin position="849"/>
        <end position="868"/>
    </location>
</feature>
<proteinExistence type="predicted"/>
<feature type="compositionally biased region" description="Basic and acidic residues" evidence="2">
    <location>
        <begin position="565"/>
        <end position="592"/>
    </location>
</feature>
<feature type="region of interest" description="Disordered" evidence="2">
    <location>
        <begin position="658"/>
        <end position="696"/>
    </location>
</feature>
<evidence type="ECO:0000256" key="2">
    <source>
        <dbReference type="SAM" id="MobiDB-lite"/>
    </source>
</evidence>
<gene>
    <name evidence="3" type="ORF">ALAG00032_LOCUS10578</name>
</gene>
<sequence length="1648" mass="174342">MPGERKSKDGGRPSAPSDEFASARMTSVLLSPDKSGKKSMDGSSGGFDHVLPSKFYLQRQASTVDVMRRHEKFGYDPLDRALQEEKNRLERKKLGVMSSVFGEKKMSPQEEYEHNVKKLLRDHLTTMEQHGIVFHHEFVEERLGFAILVARYGTEGRKFIQVEETFPHCECYPEILKPTDELIEVNDKLILLPQHDDPKEHEVFEVLRKKIAESKRPLKLTFIHGERRDEAFLEQENRREMRGLDRPDAKKSALRGESEQCVRMATVALESLKNAAMNGDSESGTASKSKINEQVATCTHLASDADKRIADNRYAAQEKEVDGTKQITNTNLQKCIKIQKEADAILAQLLDKLKAEQLLIDEANRFAAAATQARESAENAAEEGHAQSLLSAVNDARNAETGVKKVEHEKLDQATAYPSTTTQIKAAVKKTTEERERAEAAQLKFLSAQAAKKCDLGGVASSEFHEEDAFDASKDIDDALERLSKLRDRLRNSQNPNPENVKVVDDAYASVKNDRDAAQAGIYAAQAKLARDQAEEFAKDNKANEAEEAAARAAVAESKIKDIRTRLDEEKNDPSRDAANHDDTKAKVDEATKSATSDRIVAEAAAAKAHAHTVLEKSEGQDNSAIDAALQRLADLLNRARTNPDATDEAKATVAGYAQQASGDKHLNESQQHAAAASKAREETQSALERSDFDEAKSAAERAGAAAVAAAAAKKAVDKDEHANNDTKLAVAGNTAKARDEAALAEASRHAAAAKMARKDADAAAEKGDAAGARSAAMRAAGAESEAAAVVAKTAASHKKDKLSEEDQEMAAKRLVELTALGAAANDDKNLAEAATAVAAAREARQRAEQAASRAATDPKAVETAGTAANEAAQAAAKATLVANRVQKDDGTSDSTKASVLIYASNAAAEAAKAKMSQYEAASVQARKQAEDAVIESDAAKAEKAALDAAGASNEAQTLLRQLEEDSANNDNTLADARAMARRILENQQQADAAKFAAAAAQARKNAQKAADQGDVTTAEDASNDAVEAELGVLELLSSVEADEAASNDHKAKIAQAAARTTEDRQLADAAKFAAMAAAGKRDAYEAAKRIDVDGAASAADSAAQGEEGLLELSALVQADSATSDITRDAIRTAAIKAGEDRSAADAAKLVAAARRARQEAEAAAKEGDANAAEAFANAAADAHAGVAEMVEQMSNDASKTLADELTVAEAQTRDEARLAEAAKFVAMANLAKAAAQEAASKGDMYKCAEAASDARTAEAGALALKKDTDADASAPEATKKGINAAAKKTTDARRIAEAAKCAAMSAAARSDAQKAAEEAPLAPNADAAMSLAEKAGEAEDTVEEALKQIQDILSNLRNDKSVSNETKVAIAKYAQPIIEDRHLAEAAKLAASATAARRAAEEAAENGAMQACAAARQAFHGLDHDATQLRELTDADPSLSAASKANVADAADHVAAERRAAEAAECAARAHAARKEAVDAANIRDVDAAEKAVSEARDADEIAQAILEEARAAGGPLVPLVEKHAKKAQEERILAEATLLAARSKRARESVEAAATVADKKAADIGKAEISQALGDMKELEAIAMQRSPEVRDEVSAFKGAIDADYASVNDNVVPDKAVLASEVISKAAILTPGTRVAREKGRMRTE</sequence>
<evidence type="ECO:0000256" key="1">
    <source>
        <dbReference type="SAM" id="Coils"/>
    </source>
</evidence>
<dbReference type="EMBL" id="HBIJ01015853">
    <property type="protein sequence ID" value="CAE0369814.1"/>
    <property type="molecule type" value="Transcribed_RNA"/>
</dbReference>
<accession>A0A7S3JZA4</accession>
<protein>
    <submittedName>
        <fullName evidence="3">Uncharacterized protein</fullName>
    </submittedName>
</protein>
<feature type="region of interest" description="Disordered" evidence="2">
    <location>
        <begin position="1"/>
        <end position="46"/>
    </location>
</feature>
<feature type="region of interest" description="Disordered" evidence="2">
    <location>
        <begin position="565"/>
        <end position="597"/>
    </location>
</feature>
<name>A0A7S3JZA4_9STRA</name>
<feature type="compositionally biased region" description="Basic and acidic residues" evidence="2">
    <location>
        <begin position="679"/>
        <end position="696"/>
    </location>
</feature>
<evidence type="ECO:0000313" key="3">
    <source>
        <dbReference type="EMBL" id="CAE0369814.1"/>
    </source>
</evidence>
<organism evidence="3">
    <name type="scientific">Aureoumbra lagunensis</name>
    <dbReference type="NCBI Taxonomy" id="44058"/>
    <lineage>
        <taxon>Eukaryota</taxon>
        <taxon>Sar</taxon>
        <taxon>Stramenopiles</taxon>
        <taxon>Ochrophyta</taxon>
        <taxon>Pelagophyceae</taxon>
        <taxon>Pelagomonadales</taxon>
        <taxon>Aureoumbra</taxon>
    </lineage>
</organism>